<dbReference type="PANTHER" id="PTHR30341:SF0">
    <property type="entry name" value="NA(+)_H(+) ANTIPORTER NHAA"/>
    <property type="match status" value="1"/>
</dbReference>
<dbReference type="GO" id="GO:0015385">
    <property type="term" value="F:sodium:proton antiporter activity"/>
    <property type="evidence" value="ECO:0007669"/>
    <property type="project" value="UniProtKB-UniRule"/>
</dbReference>
<dbReference type="Gene3D" id="1.20.1530.10">
    <property type="entry name" value="Na+/H+ antiporter like domain"/>
    <property type="match status" value="1"/>
</dbReference>
<protein>
    <recommendedName>
        <fullName evidence="9">Na(+)/H(+) antiporter NhaA</fullName>
    </recommendedName>
    <alternativeName>
        <fullName evidence="9">Sodium/proton antiporter NhaA</fullName>
    </alternativeName>
</protein>
<comment type="function">
    <text evidence="9">Na(+)/H(+) antiporter that extrudes sodium in exchange for external protons.</text>
</comment>
<dbReference type="PANTHER" id="PTHR30341">
    <property type="entry name" value="SODIUM ION/PROTON ANTIPORTER NHAA-RELATED"/>
    <property type="match status" value="1"/>
</dbReference>
<dbReference type="Proteomes" id="UP000597444">
    <property type="component" value="Unassembled WGS sequence"/>
</dbReference>
<organism evidence="10 11">
    <name type="scientific">Reticulibacter mediterranei</name>
    <dbReference type="NCBI Taxonomy" id="2778369"/>
    <lineage>
        <taxon>Bacteria</taxon>
        <taxon>Bacillati</taxon>
        <taxon>Chloroflexota</taxon>
        <taxon>Ktedonobacteria</taxon>
        <taxon>Ktedonobacterales</taxon>
        <taxon>Reticulibacteraceae</taxon>
        <taxon>Reticulibacter</taxon>
    </lineage>
</organism>
<dbReference type="HAMAP" id="MF_01844">
    <property type="entry name" value="NhaA"/>
    <property type="match status" value="1"/>
</dbReference>
<keyword evidence="2 9" id="KW-0050">Antiport</keyword>
<keyword evidence="8 9" id="KW-0739">Sodium transport</keyword>
<keyword evidence="9" id="KW-0406">Ion transport</keyword>
<keyword evidence="9" id="KW-0813">Transport</keyword>
<feature type="transmembrane region" description="Helical" evidence="9">
    <location>
        <begin position="318"/>
        <end position="338"/>
    </location>
</feature>
<evidence type="ECO:0000256" key="8">
    <source>
        <dbReference type="ARBA" id="ARBA00023201"/>
    </source>
</evidence>
<accession>A0A8J3ID48</accession>
<evidence type="ECO:0000256" key="9">
    <source>
        <dbReference type="HAMAP-Rule" id="MF_01844"/>
    </source>
</evidence>
<dbReference type="Pfam" id="PF06965">
    <property type="entry name" value="Na_H_antiport_1"/>
    <property type="match status" value="1"/>
</dbReference>
<dbReference type="EMBL" id="BNJK01000001">
    <property type="protein sequence ID" value="GHO90245.1"/>
    <property type="molecule type" value="Genomic_DNA"/>
</dbReference>
<reference evidence="10" key="1">
    <citation type="submission" date="2020-10" db="EMBL/GenBank/DDBJ databases">
        <title>Taxonomic study of unclassified bacteria belonging to the class Ktedonobacteria.</title>
        <authorList>
            <person name="Yabe S."/>
            <person name="Wang C.M."/>
            <person name="Zheng Y."/>
            <person name="Sakai Y."/>
            <person name="Cavaletti L."/>
            <person name="Monciardini P."/>
            <person name="Donadio S."/>
        </authorList>
    </citation>
    <scope>NUCLEOTIDE SEQUENCE</scope>
    <source>
        <strain evidence="10">ID150040</strain>
    </source>
</reference>
<dbReference type="InterPro" id="IPR004670">
    <property type="entry name" value="NhaA"/>
</dbReference>
<evidence type="ECO:0000256" key="4">
    <source>
        <dbReference type="ARBA" id="ARBA00022692"/>
    </source>
</evidence>
<evidence type="ECO:0000256" key="1">
    <source>
        <dbReference type="ARBA" id="ARBA00004429"/>
    </source>
</evidence>
<feature type="transmembrane region" description="Helical" evidence="9">
    <location>
        <begin position="425"/>
        <end position="445"/>
    </location>
</feature>
<keyword evidence="11" id="KW-1185">Reference proteome</keyword>
<feature type="transmembrane region" description="Helical" evidence="9">
    <location>
        <begin position="350"/>
        <end position="374"/>
    </location>
</feature>
<evidence type="ECO:0000256" key="5">
    <source>
        <dbReference type="ARBA" id="ARBA00022989"/>
    </source>
</evidence>
<proteinExistence type="inferred from homology"/>
<keyword evidence="6 9" id="KW-0915">Sodium</keyword>
<dbReference type="GO" id="GO:0005886">
    <property type="term" value="C:plasma membrane"/>
    <property type="evidence" value="ECO:0007669"/>
    <property type="project" value="UniProtKB-SubCell"/>
</dbReference>
<feature type="transmembrane region" description="Helical" evidence="9">
    <location>
        <begin position="227"/>
        <end position="255"/>
    </location>
</feature>
<dbReference type="RefSeq" id="WP_220201225.1">
    <property type="nucleotide sequence ID" value="NZ_BNJK01000001.1"/>
</dbReference>
<gene>
    <name evidence="9 10" type="primary">nhaA</name>
    <name evidence="10" type="ORF">KSF_002930</name>
</gene>
<dbReference type="NCBIfam" id="TIGR00773">
    <property type="entry name" value="NhaA"/>
    <property type="match status" value="1"/>
</dbReference>
<comment type="catalytic activity">
    <reaction evidence="9">
        <text>Na(+)(in) + 2 H(+)(out) = Na(+)(out) + 2 H(+)(in)</text>
        <dbReference type="Rhea" id="RHEA:29251"/>
        <dbReference type="ChEBI" id="CHEBI:15378"/>
        <dbReference type="ChEBI" id="CHEBI:29101"/>
    </reaction>
</comment>
<evidence type="ECO:0000256" key="7">
    <source>
        <dbReference type="ARBA" id="ARBA00023136"/>
    </source>
</evidence>
<dbReference type="GO" id="GO:0006885">
    <property type="term" value="P:regulation of pH"/>
    <property type="evidence" value="ECO:0007669"/>
    <property type="project" value="UniProtKB-UniRule"/>
</dbReference>
<keyword evidence="3 9" id="KW-1003">Cell membrane</keyword>
<evidence type="ECO:0000313" key="11">
    <source>
        <dbReference type="Proteomes" id="UP000597444"/>
    </source>
</evidence>
<dbReference type="AlphaFoldDB" id="A0A8J3ID48"/>
<feature type="transmembrane region" description="Helical" evidence="9">
    <location>
        <begin position="117"/>
        <end position="134"/>
    </location>
</feature>
<keyword evidence="7 9" id="KW-0472">Membrane</keyword>
<dbReference type="InterPro" id="IPR023171">
    <property type="entry name" value="Na/H_antiporter_dom_sf"/>
</dbReference>
<keyword evidence="5 9" id="KW-1133">Transmembrane helix</keyword>
<feature type="transmembrane region" description="Helical" evidence="9">
    <location>
        <begin position="173"/>
        <end position="193"/>
    </location>
</feature>
<comment type="subcellular location">
    <subcellularLocation>
        <location evidence="1">Cell inner membrane</location>
        <topology evidence="1">Multi-pass membrane protein</topology>
    </subcellularLocation>
    <subcellularLocation>
        <location evidence="9">Cell membrane</location>
        <topology evidence="9">Multi-pass membrane protein</topology>
    </subcellularLocation>
</comment>
<keyword evidence="4 9" id="KW-0812">Transmembrane</keyword>
<sequence>MKTQHQRSQSAQNARITRLILRPFQEFVQAETASGLLLFICLLIAFLWANSPWSASYAHLLEIHLTIGVGSLLLDHPLHTWINDGLMAIFFLLVGLELKREVLVGELSSPRQATLPLLAAVGGALFPAMIYLIWNGGTGGARGWAIPMATDIAFALAILTLMGRSLPPALKVFLSALAIADDLIAVLIIALFYTQGLNWMALGVAGVAVTGLFLLRGMRQHRLLPYVLLGFLLWAALFHSGVHATIAGVVLAFLLPARSRLDLPTFVAQAQALLSVEADAVPSTQPRRLLDEEHQSAVHALETACEEVQAPLGRMEHLLQRSVAFVIVPLFAFANAGVHLEGTLDQLLTPVSLGVALGLLIGKPIGIVFVSWLLSRCGLAQLPEGVNFRHLLGVGMLAGIGFTMSLFLADLAFEDIQPQLLTQAKLGILAAGVLAAGLGALILRLQRSGRLASG</sequence>
<evidence type="ECO:0000313" key="10">
    <source>
        <dbReference type="EMBL" id="GHO90245.1"/>
    </source>
</evidence>
<comment type="caution">
    <text evidence="10">The sequence shown here is derived from an EMBL/GenBank/DDBJ whole genome shotgun (WGS) entry which is preliminary data.</text>
</comment>
<feature type="transmembrane region" description="Helical" evidence="9">
    <location>
        <begin position="27"/>
        <end position="49"/>
    </location>
</feature>
<evidence type="ECO:0000256" key="6">
    <source>
        <dbReference type="ARBA" id="ARBA00023053"/>
    </source>
</evidence>
<evidence type="ECO:0000256" key="2">
    <source>
        <dbReference type="ARBA" id="ARBA00022449"/>
    </source>
</evidence>
<feature type="transmembrane region" description="Helical" evidence="9">
    <location>
        <begin position="140"/>
        <end position="161"/>
    </location>
</feature>
<feature type="transmembrane region" description="Helical" evidence="9">
    <location>
        <begin position="394"/>
        <end position="413"/>
    </location>
</feature>
<comment type="similarity">
    <text evidence="9">Belongs to the NhaA Na(+)/H(+) (TC 2.A.33) antiporter family.</text>
</comment>
<evidence type="ECO:0000256" key="3">
    <source>
        <dbReference type="ARBA" id="ARBA00022475"/>
    </source>
</evidence>
<feature type="transmembrane region" description="Helical" evidence="9">
    <location>
        <begin position="199"/>
        <end position="215"/>
    </location>
</feature>
<name>A0A8J3ID48_9CHLR</name>